<gene>
    <name evidence="3" type="ORF">KIW84_065624</name>
</gene>
<comment type="caution">
    <text evidence="3">The sequence shown here is derived from an EMBL/GenBank/DDBJ whole genome shotgun (WGS) entry which is preliminary data.</text>
</comment>
<evidence type="ECO:0000313" key="3">
    <source>
        <dbReference type="EMBL" id="KAI5400831.1"/>
    </source>
</evidence>
<evidence type="ECO:0000256" key="1">
    <source>
        <dbReference type="SAM" id="MobiDB-lite"/>
    </source>
</evidence>
<dbReference type="Gene3D" id="3.30.70.2890">
    <property type="entry name" value="XS domain"/>
    <property type="match status" value="1"/>
</dbReference>
<sequence length="489" mass="54706">MAGGNNSKPSSSSHRKTRWESNSSAAPAVTTNTNTNTNTNTKSPSDPKLKHNTNNPNPNPNPSPKLPNNHPALIPFQFPEPGPPPPPAYGFHMLERRTIILADGSVRSYFALPPDYQDFAPPPRPLDRFDMRFPPRPDYQNPMEASLAKRKYGEDGRDEFARQREQLLRNANGFANRVPGGEFSAGSSGPLKRDMMDPVDLRPSKQSRVDGVASANNARHPQVDQEALKKTFLHFVRLINDNPSLKKSFSQDGKQGRVQCVACGSGSNRVAKEFSDIHALIMHTYNSDNADLRADHLGLHKALCVLMGWNHSTPPDNSKAYQYLSADEAEANQDDLIMWPPLVIIHNTNTEKSRDGRMEGLGNKWMDNKIRELGFVGGKSKALYGKEGHLGITVVKFPDDKSGLEQATRLAEHFKKENHGRKDWTRVHAQSLGKDDESNPNLVQVDEKKGEKRKVLYGYLGTAFDIDKLDFDTRKKVVIKSRREYKPSI</sequence>
<dbReference type="PANTHER" id="PTHR46619:SF3">
    <property type="entry name" value="RNA RECOGNITION MOTIF XS DOMAIN PROTEIN"/>
    <property type="match status" value="1"/>
</dbReference>
<feature type="domain" description="XS" evidence="2">
    <location>
        <begin position="334"/>
        <end position="467"/>
    </location>
</feature>
<dbReference type="EMBL" id="JAMSHJ010000006">
    <property type="protein sequence ID" value="KAI5400831.1"/>
    <property type="molecule type" value="Genomic_DNA"/>
</dbReference>
<dbReference type="GO" id="GO:0031047">
    <property type="term" value="P:regulatory ncRNA-mediated gene silencing"/>
    <property type="evidence" value="ECO:0007669"/>
    <property type="project" value="InterPro"/>
</dbReference>
<feature type="region of interest" description="Disordered" evidence="1">
    <location>
        <begin position="1"/>
        <end position="89"/>
    </location>
</feature>
<dbReference type="Gramene" id="Psat06G0562400-T1">
    <property type="protein sequence ID" value="KAI5400831.1"/>
    <property type="gene ID" value="KIW84_065624"/>
</dbReference>
<dbReference type="PANTHER" id="PTHR46619">
    <property type="entry name" value="RNA RECOGNITION MOTIF XS DOMAIN PROTEIN-RELATED"/>
    <property type="match status" value="1"/>
</dbReference>
<dbReference type="Proteomes" id="UP001058974">
    <property type="component" value="Chromosome 6"/>
</dbReference>
<proteinExistence type="predicted"/>
<organism evidence="3 4">
    <name type="scientific">Pisum sativum</name>
    <name type="common">Garden pea</name>
    <name type="synonym">Lathyrus oleraceus</name>
    <dbReference type="NCBI Taxonomy" id="3888"/>
    <lineage>
        <taxon>Eukaryota</taxon>
        <taxon>Viridiplantae</taxon>
        <taxon>Streptophyta</taxon>
        <taxon>Embryophyta</taxon>
        <taxon>Tracheophyta</taxon>
        <taxon>Spermatophyta</taxon>
        <taxon>Magnoliopsida</taxon>
        <taxon>eudicotyledons</taxon>
        <taxon>Gunneridae</taxon>
        <taxon>Pentapetalae</taxon>
        <taxon>rosids</taxon>
        <taxon>fabids</taxon>
        <taxon>Fabales</taxon>
        <taxon>Fabaceae</taxon>
        <taxon>Papilionoideae</taxon>
        <taxon>50 kb inversion clade</taxon>
        <taxon>NPAAA clade</taxon>
        <taxon>Hologalegina</taxon>
        <taxon>IRL clade</taxon>
        <taxon>Fabeae</taxon>
        <taxon>Lathyrus</taxon>
    </lineage>
</organism>
<keyword evidence="4" id="KW-1185">Reference proteome</keyword>
<name>A0A9D4WHP9_PEA</name>
<feature type="compositionally biased region" description="Polar residues" evidence="1">
    <location>
        <begin position="1"/>
        <end position="12"/>
    </location>
</feature>
<dbReference type="InterPro" id="IPR038588">
    <property type="entry name" value="XS_domain_sf"/>
</dbReference>
<feature type="compositionally biased region" description="Low complexity" evidence="1">
    <location>
        <begin position="66"/>
        <end position="77"/>
    </location>
</feature>
<feature type="compositionally biased region" description="Pro residues" evidence="1">
    <location>
        <begin position="78"/>
        <end position="88"/>
    </location>
</feature>
<evidence type="ECO:0000313" key="4">
    <source>
        <dbReference type="Proteomes" id="UP001058974"/>
    </source>
</evidence>
<reference evidence="3 4" key="1">
    <citation type="journal article" date="2022" name="Nat. Genet.">
        <title>Improved pea reference genome and pan-genome highlight genomic features and evolutionary characteristics.</title>
        <authorList>
            <person name="Yang T."/>
            <person name="Liu R."/>
            <person name="Luo Y."/>
            <person name="Hu S."/>
            <person name="Wang D."/>
            <person name="Wang C."/>
            <person name="Pandey M.K."/>
            <person name="Ge S."/>
            <person name="Xu Q."/>
            <person name="Li N."/>
            <person name="Li G."/>
            <person name="Huang Y."/>
            <person name="Saxena R.K."/>
            <person name="Ji Y."/>
            <person name="Li M."/>
            <person name="Yan X."/>
            <person name="He Y."/>
            <person name="Liu Y."/>
            <person name="Wang X."/>
            <person name="Xiang C."/>
            <person name="Varshney R.K."/>
            <person name="Ding H."/>
            <person name="Gao S."/>
            <person name="Zong X."/>
        </authorList>
    </citation>
    <scope>NUCLEOTIDE SEQUENCE [LARGE SCALE GENOMIC DNA]</scope>
    <source>
        <strain evidence="3 4">cv. Zhongwan 6</strain>
    </source>
</reference>
<feature type="compositionally biased region" description="Low complexity" evidence="1">
    <location>
        <begin position="30"/>
        <end position="41"/>
    </location>
</feature>
<dbReference type="AlphaFoldDB" id="A0A9D4WHP9"/>
<protein>
    <recommendedName>
        <fullName evidence="2">XS domain-containing protein</fullName>
    </recommendedName>
</protein>
<dbReference type="Pfam" id="PF03468">
    <property type="entry name" value="XS"/>
    <property type="match status" value="1"/>
</dbReference>
<accession>A0A9D4WHP9</accession>
<dbReference type="InterPro" id="IPR005380">
    <property type="entry name" value="XS_domain"/>
</dbReference>
<evidence type="ECO:0000259" key="2">
    <source>
        <dbReference type="Pfam" id="PF03468"/>
    </source>
</evidence>